<keyword evidence="6" id="KW-1185">Reference proteome</keyword>
<dbReference type="InterPro" id="IPR036388">
    <property type="entry name" value="WH-like_DNA-bd_sf"/>
</dbReference>
<dbReference type="EMBL" id="CP002047">
    <property type="protein sequence ID" value="ADI12703.1"/>
    <property type="molecule type" value="Genomic_DNA"/>
</dbReference>
<dbReference type="AlphaFoldDB" id="D7C9J1"/>
<dbReference type="GO" id="GO:0003677">
    <property type="term" value="F:DNA binding"/>
    <property type="evidence" value="ECO:0007669"/>
    <property type="project" value="UniProtKB-KW"/>
</dbReference>
<dbReference type="Pfam" id="PF03965">
    <property type="entry name" value="Penicillinase_R"/>
    <property type="match status" value="1"/>
</dbReference>
<dbReference type="InterPro" id="IPR005650">
    <property type="entry name" value="BlaI_family"/>
</dbReference>
<evidence type="ECO:0000256" key="3">
    <source>
        <dbReference type="ARBA" id="ARBA00023125"/>
    </source>
</evidence>
<dbReference type="Proteomes" id="UP000000377">
    <property type="component" value="Chromosome"/>
</dbReference>
<keyword evidence="4" id="KW-0804">Transcription</keyword>
<evidence type="ECO:0000256" key="2">
    <source>
        <dbReference type="ARBA" id="ARBA00023015"/>
    </source>
</evidence>
<proteinExistence type="inferred from homology"/>
<evidence type="ECO:0000313" key="6">
    <source>
        <dbReference type="Proteomes" id="UP000000377"/>
    </source>
</evidence>
<dbReference type="eggNOG" id="COG3682">
    <property type="taxonomic scope" value="Bacteria"/>
</dbReference>
<keyword evidence="3" id="KW-0238">DNA-binding</keyword>
<protein>
    <recommendedName>
        <fullName evidence="7">CopY family transcriptional regulator</fullName>
    </recommendedName>
</protein>
<name>D7C9J1_STRBB</name>
<dbReference type="Gene3D" id="1.10.10.10">
    <property type="entry name" value="Winged helix-like DNA-binding domain superfamily/Winged helix DNA-binding domain"/>
    <property type="match status" value="1"/>
</dbReference>
<dbReference type="KEGG" id="sbh:SBI_09585"/>
<reference evidence="5 6" key="1">
    <citation type="journal article" date="2010" name="J. Bacteriol.">
        <title>Genome sequence of the milbemycin-producing bacterium Streptomyces bingchenggensis.</title>
        <authorList>
            <person name="Wang X.J."/>
            <person name="Yan Y.J."/>
            <person name="Zhang B."/>
            <person name="An J."/>
            <person name="Wang J.J."/>
            <person name="Tian J."/>
            <person name="Jiang L."/>
            <person name="Chen Y.H."/>
            <person name="Huang S.X."/>
            <person name="Yin M."/>
            <person name="Zhang J."/>
            <person name="Gao A.L."/>
            <person name="Liu C.X."/>
            <person name="Zhu Z.X."/>
            <person name="Xiang W.S."/>
        </authorList>
    </citation>
    <scope>NUCLEOTIDE SEQUENCE [LARGE SCALE GENOMIC DNA]</scope>
    <source>
        <strain evidence="5 6">BCW-1</strain>
    </source>
</reference>
<gene>
    <name evidence="5" type="ordered locus">SBI_09585</name>
</gene>
<keyword evidence="2" id="KW-0805">Transcription regulation</keyword>
<dbReference type="GO" id="GO:0045892">
    <property type="term" value="P:negative regulation of DNA-templated transcription"/>
    <property type="evidence" value="ECO:0007669"/>
    <property type="project" value="InterPro"/>
</dbReference>
<evidence type="ECO:0000256" key="4">
    <source>
        <dbReference type="ARBA" id="ARBA00023163"/>
    </source>
</evidence>
<dbReference type="SUPFAM" id="SSF46785">
    <property type="entry name" value="Winged helix' DNA-binding domain"/>
    <property type="match status" value="1"/>
</dbReference>
<accession>D7C9J1</accession>
<comment type="similarity">
    <text evidence="1">Belongs to the BlaI transcriptional regulatory family.</text>
</comment>
<dbReference type="STRING" id="749414.SBI_09585"/>
<evidence type="ECO:0000313" key="5">
    <source>
        <dbReference type="EMBL" id="ADI12703.1"/>
    </source>
</evidence>
<dbReference type="PATRIC" id="fig|749414.3.peg.9870"/>
<dbReference type="InterPro" id="IPR036390">
    <property type="entry name" value="WH_DNA-bd_sf"/>
</dbReference>
<dbReference type="HOGENOM" id="CLU_119090_1_1_11"/>
<evidence type="ECO:0008006" key="7">
    <source>
        <dbReference type="Google" id="ProtNLM"/>
    </source>
</evidence>
<dbReference type="RefSeq" id="WP_014182150.1">
    <property type="nucleotide sequence ID" value="NC_016582.1"/>
</dbReference>
<evidence type="ECO:0000256" key="1">
    <source>
        <dbReference type="ARBA" id="ARBA00011046"/>
    </source>
</evidence>
<organism evidence="5 6">
    <name type="scientific">Streptomyces bingchenggensis (strain BCW-1)</name>
    <dbReference type="NCBI Taxonomy" id="749414"/>
    <lineage>
        <taxon>Bacteria</taxon>
        <taxon>Bacillati</taxon>
        <taxon>Actinomycetota</taxon>
        <taxon>Actinomycetes</taxon>
        <taxon>Kitasatosporales</taxon>
        <taxon>Streptomycetaceae</taxon>
        <taxon>Streptomyces</taxon>
    </lineage>
</organism>
<sequence length="125" mass="13848">MPMPGKQPERRPAGELEAGVMAALWAASGPLSPGQVQRSLGTSLARTTVTTILTRLYDKGVIGRERSGRGFAYFPLQDSHGLTAQRMHRELDRDSEREVALARFVDQLSDDDERLLRELLEAGDQ</sequence>